<evidence type="ECO:0000256" key="1">
    <source>
        <dbReference type="SAM" id="MobiDB-lite"/>
    </source>
</evidence>
<feature type="region of interest" description="Disordered" evidence="1">
    <location>
        <begin position="1"/>
        <end position="50"/>
    </location>
</feature>
<sequence>MATPLLNNGDREKQTSERSDQIELPPSIDMTLSSNKPTEETNGQKDNTARHIQVGLINPGPEIGSWEHYKRNPLDYFNKSFHHVLKKEANAPPGINCYHSYETTQENATTQPKLPLQLDSKNSSHKTYVYRSFLTTYKKKNYFKF</sequence>
<dbReference type="EnsemblMetazoa" id="Aqu2.1.32371_001">
    <property type="protein sequence ID" value="Aqu2.1.32371_001"/>
    <property type="gene ID" value="Aqu2.1.32371"/>
</dbReference>
<feature type="compositionally biased region" description="Basic and acidic residues" evidence="1">
    <location>
        <begin position="37"/>
        <end position="49"/>
    </location>
</feature>
<feature type="compositionally biased region" description="Basic and acidic residues" evidence="1">
    <location>
        <begin position="9"/>
        <end position="21"/>
    </location>
</feature>
<evidence type="ECO:0000313" key="2">
    <source>
        <dbReference type="EnsemblMetazoa" id="Aqu2.1.32371_001"/>
    </source>
</evidence>
<name>A0A1X7UXF1_AMPQE</name>
<organism evidence="2">
    <name type="scientific">Amphimedon queenslandica</name>
    <name type="common">Sponge</name>
    <dbReference type="NCBI Taxonomy" id="400682"/>
    <lineage>
        <taxon>Eukaryota</taxon>
        <taxon>Metazoa</taxon>
        <taxon>Porifera</taxon>
        <taxon>Demospongiae</taxon>
        <taxon>Heteroscleromorpha</taxon>
        <taxon>Haplosclerida</taxon>
        <taxon>Niphatidae</taxon>
        <taxon>Amphimedon</taxon>
    </lineage>
</organism>
<protein>
    <submittedName>
        <fullName evidence="2">Uncharacterized protein</fullName>
    </submittedName>
</protein>
<proteinExistence type="predicted"/>
<reference evidence="2" key="1">
    <citation type="submission" date="2017-05" db="UniProtKB">
        <authorList>
            <consortium name="EnsemblMetazoa"/>
        </authorList>
    </citation>
    <scope>IDENTIFICATION</scope>
</reference>
<accession>A0A1X7UXF1</accession>
<dbReference type="AlphaFoldDB" id="A0A1X7UXF1"/>
<dbReference type="InParanoid" id="A0A1X7UXF1"/>